<dbReference type="InterPro" id="IPR029062">
    <property type="entry name" value="Class_I_gatase-like"/>
</dbReference>
<dbReference type="AlphaFoldDB" id="A0A1H2Y709"/>
<evidence type="ECO:0000256" key="4">
    <source>
        <dbReference type="ARBA" id="ARBA00023167"/>
    </source>
</evidence>
<dbReference type="Proteomes" id="UP000182379">
    <property type="component" value="Unassembled WGS sequence"/>
</dbReference>
<keyword evidence="5 7" id="KW-0012">Acyltransferase</keyword>
<dbReference type="EC" id="2.3.1.31" evidence="7"/>
<dbReference type="HAMAP" id="MF_00295">
    <property type="entry name" value="MetA_acyltransf"/>
    <property type="match status" value="1"/>
</dbReference>
<evidence type="ECO:0000313" key="9">
    <source>
        <dbReference type="EMBL" id="SDX00775.1"/>
    </source>
</evidence>
<feature type="active site" description="Proton acceptor" evidence="7">
    <location>
        <position position="235"/>
    </location>
</feature>
<dbReference type="GO" id="GO:0005737">
    <property type="term" value="C:cytoplasm"/>
    <property type="evidence" value="ECO:0007669"/>
    <property type="project" value="UniProtKB-SubCell"/>
</dbReference>
<evidence type="ECO:0000256" key="8">
    <source>
        <dbReference type="PIRSR" id="PIRSR000450-1"/>
    </source>
</evidence>
<dbReference type="SUPFAM" id="SSF52317">
    <property type="entry name" value="Class I glutamine amidotransferase-like"/>
    <property type="match status" value="1"/>
</dbReference>
<feature type="binding site" evidence="7">
    <location>
        <position position="249"/>
    </location>
    <ligand>
        <name>substrate</name>
    </ligand>
</feature>
<evidence type="ECO:0000256" key="2">
    <source>
        <dbReference type="ARBA" id="ARBA00022605"/>
    </source>
</evidence>
<comment type="caution">
    <text evidence="7">Lacks conserved residue(s) required for the propagation of feature annotation.</text>
</comment>
<organism evidence="9 10">
    <name type="scientific">Acidaminococcus fermentans</name>
    <dbReference type="NCBI Taxonomy" id="905"/>
    <lineage>
        <taxon>Bacteria</taxon>
        <taxon>Bacillati</taxon>
        <taxon>Bacillota</taxon>
        <taxon>Negativicutes</taxon>
        <taxon>Acidaminococcales</taxon>
        <taxon>Acidaminococcaceae</taxon>
        <taxon>Acidaminococcus</taxon>
    </lineage>
</organism>
<dbReference type="NCBIfam" id="TIGR01001">
    <property type="entry name" value="metA"/>
    <property type="match status" value="1"/>
</dbReference>
<dbReference type="InterPro" id="IPR033752">
    <property type="entry name" value="MetA_family"/>
</dbReference>
<feature type="binding site" evidence="7">
    <location>
        <position position="192"/>
    </location>
    <ligand>
        <name>substrate</name>
    </ligand>
</feature>
<name>A0A1H2Y709_ACIFE</name>
<dbReference type="PIRSF" id="PIRSF000450">
    <property type="entry name" value="H_ser_succinyltr"/>
    <property type="match status" value="1"/>
</dbReference>
<keyword evidence="4 7" id="KW-0486">Methionine biosynthesis</keyword>
<protein>
    <recommendedName>
        <fullName evidence="7">Homoserine O-acetyltransferase</fullName>
        <shortName evidence="7">HAT</shortName>
        <ecNumber evidence="7">2.3.1.31</ecNumber>
    </recommendedName>
    <alternativeName>
        <fullName evidence="7">Homoserine transacetylase</fullName>
        <shortName evidence="7">HTA</shortName>
    </alternativeName>
</protein>
<dbReference type="EMBL" id="FNOP01000010">
    <property type="protein sequence ID" value="SDX00775.1"/>
    <property type="molecule type" value="Genomic_DNA"/>
</dbReference>
<dbReference type="GO" id="GO:0008899">
    <property type="term" value="F:homoserine O-succinyltransferase activity"/>
    <property type="evidence" value="ECO:0007669"/>
    <property type="project" value="UniProtKB-UniRule"/>
</dbReference>
<evidence type="ECO:0000256" key="7">
    <source>
        <dbReference type="HAMAP-Rule" id="MF_00295"/>
    </source>
</evidence>
<evidence type="ECO:0000313" key="10">
    <source>
        <dbReference type="Proteomes" id="UP000182379"/>
    </source>
</evidence>
<evidence type="ECO:0000256" key="3">
    <source>
        <dbReference type="ARBA" id="ARBA00022679"/>
    </source>
</evidence>
<keyword evidence="3 7" id="KW-0808">Transferase</keyword>
<dbReference type="PANTHER" id="PTHR20919">
    <property type="entry name" value="HOMOSERINE O-SUCCINYLTRANSFERASE"/>
    <property type="match status" value="1"/>
</dbReference>
<dbReference type="PANTHER" id="PTHR20919:SF0">
    <property type="entry name" value="HOMOSERINE O-SUCCINYLTRANSFERASE"/>
    <property type="match status" value="1"/>
</dbReference>
<comment type="pathway">
    <text evidence="7">Amino-acid biosynthesis; L-methionine biosynthesis via de novo pathway; O-acetyl-L-homoserine from L-homoserine: step 1/1.</text>
</comment>
<feature type="active site" evidence="7">
    <location>
        <position position="237"/>
    </location>
</feature>
<proteinExistence type="inferred from homology"/>
<evidence type="ECO:0000256" key="6">
    <source>
        <dbReference type="ARBA" id="ARBA00049043"/>
    </source>
</evidence>
<feature type="site" description="Important for acyl-CoA specificity" evidence="7">
    <location>
        <position position="111"/>
    </location>
</feature>
<evidence type="ECO:0000256" key="5">
    <source>
        <dbReference type="ARBA" id="ARBA00023315"/>
    </source>
</evidence>
<dbReference type="UniPathway" id="UPA00051">
    <property type="reaction ID" value="UER00074"/>
</dbReference>
<dbReference type="GeneID" id="78335424"/>
<dbReference type="Gene3D" id="3.40.50.880">
    <property type="match status" value="1"/>
</dbReference>
<feature type="site" description="Important for substrate specificity" evidence="7">
    <location>
        <position position="192"/>
    </location>
</feature>
<dbReference type="OMA" id="CSCLATH"/>
<dbReference type="RefSeq" id="WP_012939071.1">
    <property type="nucleotide sequence ID" value="NZ_CALAKB010000002.1"/>
</dbReference>
<gene>
    <name evidence="7" type="primary">metAA</name>
    <name evidence="9" type="ORF">SAMN05216495_11072</name>
</gene>
<sequence>MPIKIDSHLSAKEKLREENIITIDNDRAMTQDIRPLKILILNLMPLKKPTELQLLRLLGNSPLQLEVDFCRPVSRVGTHTDNSYLESAYLEFSDVQDRYYDGLIVTGAPVEKMEFEEVEYWGEIEEYLEWARTHVYSVLHYCWGAQAGLYYYYDVPKKMFPQKLCGIYPYGLTVRNHPLLRGFDDRYFIPQSRYTTVDDAKVYSTPDLQVLSRSVENGINICATADMRRIFVMGHFEYDRMTLRDEYVRDRDKGLNPSLPKHYYPTDDTTQEPLFKWCSYAHLFYLNWLNVVYQDTPYDLHKLTKRE</sequence>
<feature type="binding site" evidence="7">
    <location>
        <position position="163"/>
    </location>
    <ligand>
        <name>substrate</name>
    </ligand>
</feature>
<evidence type="ECO:0000256" key="1">
    <source>
        <dbReference type="ARBA" id="ARBA00022490"/>
    </source>
</evidence>
<feature type="active site" description="Acyl-thioester intermediate" evidence="7 8">
    <location>
        <position position="142"/>
    </location>
</feature>
<keyword evidence="1 7" id="KW-0963">Cytoplasm</keyword>
<dbReference type="GO" id="GO:0004414">
    <property type="term" value="F:homoserine O-acetyltransferase activity"/>
    <property type="evidence" value="ECO:0007669"/>
    <property type="project" value="UniProtKB-EC"/>
</dbReference>
<keyword evidence="2 7" id="KW-0028">Amino-acid biosynthesis</keyword>
<comment type="catalytic activity">
    <reaction evidence="6 7">
        <text>L-homoserine + acetyl-CoA = O-acetyl-L-homoserine + CoA</text>
        <dbReference type="Rhea" id="RHEA:13701"/>
        <dbReference type="ChEBI" id="CHEBI:57287"/>
        <dbReference type="ChEBI" id="CHEBI:57288"/>
        <dbReference type="ChEBI" id="CHEBI:57476"/>
        <dbReference type="ChEBI" id="CHEBI:57716"/>
        <dbReference type="EC" id="2.3.1.31"/>
    </reaction>
</comment>
<comment type="caution">
    <text evidence="9">The sequence shown here is derived from an EMBL/GenBank/DDBJ whole genome shotgun (WGS) entry which is preliminary data.</text>
</comment>
<dbReference type="InterPro" id="IPR005697">
    <property type="entry name" value="HST_MetA"/>
</dbReference>
<dbReference type="CDD" id="cd03131">
    <property type="entry name" value="GATase1_HTS"/>
    <property type="match status" value="1"/>
</dbReference>
<dbReference type="GO" id="GO:0019281">
    <property type="term" value="P:L-methionine biosynthetic process from homoserine via O-succinyl-L-homoserine and cystathionine"/>
    <property type="evidence" value="ECO:0007669"/>
    <property type="project" value="InterPro"/>
</dbReference>
<comment type="subcellular location">
    <subcellularLocation>
        <location evidence="7">Cytoplasm</location>
    </subcellularLocation>
</comment>
<comment type="function">
    <text evidence="7">Transfers an acetyl group from acetyl-CoA to L-homoserine, forming acetyl-L-homoserine.</text>
</comment>
<dbReference type="Pfam" id="PF04204">
    <property type="entry name" value="HTS"/>
    <property type="match status" value="1"/>
</dbReference>
<comment type="similarity">
    <text evidence="7">Belongs to the MetA family.</text>
</comment>
<accession>A0A1H2Y709</accession>
<reference evidence="9 10" key="1">
    <citation type="submission" date="2016-10" db="EMBL/GenBank/DDBJ databases">
        <authorList>
            <person name="Varghese N."/>
            <person name="Submissions S."/>
        </authorList>
    </citation>
    <scope>NUCLEOTIDE SEQUENCE [LARGE SCALE GENOMIC DNA]</scope>
    <source>
        <strain evidence="9 10">WCC6</strain>
    </source>
</reference>